<organism>
    <name type="scientific">Physcomitrium patens</name>
    <name type="common">Spreading-leaved earth moss</name>
    <name type="synonym">Physcomitrella patens</name>
    <dbReference type="NCBI Taxonomy" id="3218"/>
    <lineage>
        <taxon>Eukaryota</taxon>
        <taxon>Viridiplantae</taxon>
        <taxon>Streptophyta</taxon>
        <taxon>Embryophyta</taxon>
        <taxon>Bryophyta</taxon>
        <taxon>Bryophytina</taxon>
        <taxon>Bryopsida</taxon>
        <taxon>Funariidae</taxon>
        <taxon>Funariales</taxon>
        <taxon>Funariaceae</taxon>
        <taxon>Physcomitrium</taxon>
    </lineage>
</organism>
<proteinExistence type="predicted"/>
<sequence length="275" mass="30840">MESAASSLAYLLKPLTKNKEGIEELGIPLDIFSIRNTSDPNKIGYEDWHKSLANKDQFRVYQNLSFSPHIQLVKLFGDNNSQLGRPRSPKKTFARGSFYFNKELSRTSVSLMTSGGPIVPIAVQMGAVGDRMTSITPLPTFRGLLESYLGRNDYDTIPQGIVDVIPLQAVPPSSSHPYAPYLAYQKSIPTKELPNELVSRDPNESLLLTLTEKMDELVVNLAKDKEKRYKPTNMLPNVWCSNCKGQGHLVTEYPSPPQMTVQCIFCWGKHITTNY</sequence>
<evidence type="ECO:0000313" key="1">
    <source>
        <dbReference type="EMBL" id="EDQ49820.1"/>
    </source>
</evidence>
<gene>
    <name evidence="1" type="ORF">PHYPADRAFT_101251</name>
</gene>
<accession>A9U3C4</accession>
<protein>
    <submittedName>
        <fullName evidence="1">Predicted protein</fullName>
    </submittedName>
</protein>
<dbReference type="EMBL" id="DS545343">
    <property type="protein sequence ID" value="EDQ49820.1"/>
    <property type="molecule type" value="Genomic_DNA"/>
</dbReference>
<reference evidence="1" key="1">
    <citation type="journal article" date="2008" name="Science">
        <title>The Physcomitrella genome reveals evolutionary insights into the conquest of land by plants.</title>
        <authorList>
            <person name="Rensing S."/>
            <person name="Lang D."/>
            <person name="Zimmer A."/>
            <person name="Terry A."/>
            <person name="Salamov A."/>
            <person name="Shapiro H."/>
            <person name="Nishiyama T."/>
            <person name="Perroud P.-F."/>
            <person name="Lindquist E."/>
            <person name="Kamisugi Y."/>
            <person name="Tanahashi T."/>
            <person name="Sakakibara K."/>
            <person name="Fujita T."/>
            <person name="Oishi K."/>
            <person name="Shin-I T."/>
            <person name="Kuroki Y."/>
            <person name="Toyoda A."/>
            <person name="Suzuki Y."/>
            <person name="Hashimoto A."/>
            <person name="Yamaguchi K."/>
            <person name="Sugano A."/>
            <person name="Kohara Y."/>
            <person name="Fujiyama A."/>
            <person name="Anterola A."/>
            <person name="Aoki S."/>
            <person name="Ashton N."/>
            <person name="Barbazuk W.B."/>
            <person name="Barker E."/>
            <person name="Bennetzen J."/>
            <person name="Bezanilla M."/>
            <person name="Blankenship R."/>
            <person name="Cho S.H."/>
            <person name="Dutcher S."/>
            <person name="Estelle M."/>
            <person name="Fawcett J.A."/>
            <person name="Gundlach H."/>
            <person name="Hanada K."/>
            <person name="Heyl A."/>
            <person name="Hicks K.A."/>
            <person name="Hugh J."/>
            <person name="Lohr M."/>
            <person name="Mayer K."/>
            <person name="Melkozernov A."/>
            <person name="Murata T."/>
            <person name="Nelson D."/>
            <person name="Pils B."/>
            <person name="Prigge M."/>
            <person name="Reiss B."/>
            <person name="Renner T."/>
            <person name="Rombauts S."/>
            <person name="Rushton P."/>
            <person name="Sanderfoot A."/>
            <person name="Schween G."/>
            <person name="Shiu S.-H."/>
            <person name="Stueber K."/>
            <person name="Theodoulou F.L."/>
            <person name="Tu H."/>
            <person name="Van de Peer Y."/>
            <person name="Verrier P.J."/>
            <person name="Waters E."/>
            <person name="Wood A."/>
            <person name="Yang L."/>
            <person name="Cove D."/>
            <person name="Cuming A."/>
            <person name="Hasebe M."/>
            <person name="Lucas S."/>
            <person name="Mishler D.B."/>
            <person name="Reski R."/>
            <person name="Grigoriev I."/>
            <person name="Quatrano R.S."/>
            <person name="Boore J.L."/>
        </authorList>
    </citation>
    <scope>NUCLEOTIDE SEQUENCE [LARGE SCALE GENOMIC DNA]</scope>
</reference>
<name>A9U3C4_PHYPA</name>
<dbReference type="AlphaFoldDB" id="A9U3C4"/>